<dbReference type="PANTHER" id="PTHR34488:SF1">
    <property type="entry name" value="SI:CH211-245H14.1-RELATED"/>
    <property type="match status" value="1"/>
</dbReference>
<dbReference type="EMBL" id="JAFDVH010000018">
    <property type="protein sequence ID" value="KAG7460928.1"/>
    <property type="molecule type" value="Genomic_DNA"/>
</dbReference>
<evidence type="ECO:0000313" key="2">
    <source>
        <dbReference type="Proteomes" id="UP001046870"/>
    </source>
</evidence>
<comment type="caution">
    <text evidence="1">The sequence shown here is derived from an EMBL/GenBank/DDBJ whole genome shotgun (WGS) entry which is preliminary data.</text>
</comment>
<dbReference type="PANTHER" id="PTHR34488">
    <property type="entry name" value="SI:CH211-245H14.1-RELATED"/>
    <property type="match status" value="1"/>
</dbReference>
<dbReference type="OrthoDB" id="8446971at2759"/>
<reference evidence="1" key="1">
    <citation type="submission" date="2021-01" db="EMBL/GenBank/DDBJ databases">
        <authorList>
            <person name="Zahm M."/>
            <person name="Roques C."/>
            <person name="Cabau C."/>
            <person name="Klopp C."/>
            <person name="Donnadieu C."/>
            <person name="Jouanno E."/>
            <person name="Lampietro C."/>
            <person name="Louis A."/>
            <person name="Herpin A."/>
            <person name="Echchiki A."/>
            <person name="Berthelot C."/>
            <person name="Parey E."/>
            <person name="Roest-Crollius H."/>
            <person name="Braasch I."/>
            <person name="Postlethwait J."/>
            <person name="Bobe J."/>
            <person name="Montfort J."/>
            <person name="Bouchez O."/>
            <person name="Begum T."/>
            <person name="Mejri S."/>
            <person name="Adams A."/>
            <person name="Chen W.-J."/>
            <person name="Guiguen Y."/>
        </authorList>
    </citation>
    <scope>NUCLEOTIDE SEQUENCE</scope>
    <source>
        <strain evidence="1">YG-15Mar2019-1</strain>
        <tissue evidence="1">Brain</tissue>
    </source>
</reference>
<accession>A0A9D3PM21</accession>
<keyword evidence="2" id="KW-1185">Reference proteome</keyword>
<protein>
    <submittedName>
        <fullName evidence="1">Uncharacterized protein</fullName>
    </submittedName>
</protein>
<organism evidence="1 2">
    <name type="scientific">Megalops atlanticus</name>
    <name type="common">Tarpon</name>
    <name type="synonym">Clupea gigantea</name>
    <dbReference type="NCBI Taxonomy" id="7932"/>
    <lineage>
        <taxon>Eukaryota</taxon>
        <taxon>Metazoa</taxon>
        <taxon>Chordata</taxon>
        <taxon>Craniata</taxon>
        <taxon>Vertebrata</taxon>
        <taxon>Euteleostomi</taxon>
        <taxon>Actinopterygii</taxon>
        <taxon>Neopterygii</taxon>
        <taxon>Teleostei</taxon>
        <taxon>Elopiformes</taxon>
        <taxon>Megalopidae</taxon>
        <taxon>Megalops</taxon>
    </lineage>
</organism>
<name>A0A9D3PM21_MEGAT</name>
<gene>
    <name evidence="1" type="ORF">MATL_G00204150</name>
</gene>
<dbReference type="Proteomes" id="UP001046870">
    <property type="component" value="Chromosome 18"/>
</dbReference>
<dbReference type="AlphaFoldDB" id="A0A9D3PM21"/>
<proteinExistence type="predicted"/>
<sequence length="369" mass="42292">MNLFKKRMENTIMDYKIKPQSLRERIRTISAVAADRLKRACVDDADLLTLTRQDLHELLPEFEHFQTRRKIMEVIDKSLQIKPQNLREQIRAISAVAADRLKRACVDDADLLTLTRQDLHELFPECEHFQTRRKIMEVINKCSQEANTSNMDPCTKSPQDLIPKEDMRELQVPDGLHNHRHKLKDLEKQLLAALDLLRPQIELLDKLMEQKVLNHNSACAPPLTSFSQPSLPFPHIHCPPTVKIHTLVCGVTLNAHHAFINGLGLQLEECTEEECRVILVFCPVSTRKVTDIEAALNKIPKDKDAILVVMHHSFTPDHIRVMTRAPLGWKNIVETVDCLIHDSAGNGLVNCTFNEKAVLRVRTTLEKYM</sequence>
<evidence type="ECO:0000313" key="1">
    <source>
        <dbReference type="EMBL" id="KAG7460928.1"/>
    </source>
</evidence>